<dbReference type="eggNOG" id="COG5506">
    <property type="taxonomic scope" value="Bacteria"/>
</dbReference>
<reference evidence="1 2" key="1">
    <citation type="journal article" date="2009" name="Stand. Genomic Sci.">
        <title>Complete genome sequence of Streptobacillus moniliformis type strain (9901T).</title>
        <authorList>
            <person name="Nolan M."/>
            <person name="Gronow S."/>
            <person name="Lapidus A."/>
            <person name="Ivanova N."/>
            <person name="Copeland A."/>
            <person name="Lucas S."/>
            <person name="Del Rio T.G."/>
            <person name="Chen F."/>
            <person name="Tice H."/>
            <person name="Pitluck S."/>
            <person name="Cheng J.F."/>
            <person name="Sims D."/>
            <person name="Meincke L."/>
            <person name="Bruce D."/>
            <person name="Goodwin L."/>
            <person name="Brettin T."/>
            <person name="Han C."/>
            <person name="Detter J.C."/>
            <person name="Ovchinikova G."/>
            <person name="Pati A."/>
            <person name="Mavromatis K."/>
            <person name="Mikhailova N."/>
            <person name="Chen A."/>
            <person name="Palaniappan K."/>
            <person name="Land M."/>
            <person name="Hauser L."/>
            <person name="Chang Y.J."/>
            <person name="Jeffries C.D."/>
            <person name="Rohde M."/>
            <person name="Sproer C."/>
            <person name="Goker M."/>
            <person name="Bristow J."/>
            <person name="Eisen J.A."/>
            <person name="Markowitz V."/>
            <person name="Hugenholtz P."/>
            <person name="Kyrpides N.C."/>
            <person name="Klenk H.P."/>
            <person name="Chain P."/>
        </authorList>
    </citation>
    <scope>NUCLEOTIDE SEQUENCE [LARGE SCALE GENOMIC DNA]</scope>
    <source>
        <strain evidence="2">ATCC 14647 / DSM 12112 / NCTC 10651 / 9901</strain>
    </source>
</reference>
<dbReference type="EMBL" id="CP001779">
    <property type="protein sequence ID" value="ACZ00844.1"/>
    <property type="molecule type" value="Genomic_DNA"/>
</dbReference>
<dbReference type="Pfam" id="PF07997">
    <property type="entry name" value="DUF1694"/>
    <property type="match status" value="1"/>
</dbReference>
<protein>
    <recommendedName>
        <fullName evidence="3">DUF1694 domain-containing protein</fullName>
    </recommendedName>
</protein>
<keyword evidence="2" id="KW-1185">Reference proteome</keyword>
<dbReference type="InterPro" id="IPR029064">
    <property type="entry name" value="Ribosomal_eL30-like_sf"/>
</dbReference>
<dbReference type="GeneID" id="29673124"/>
<proteinExistence type="predicted"/>
<evidence type="ECO:0000313" key="1">
    <source>
        <dbReference type="EMBL" id="ACZ00844.1"/>
    </source>
</evidence>
<dbReference type="AlphaFoldDB" id="D1AX18"/>
<dbReference type="Gene3D" id="3.30.1330.30">
    <property type="match status" value="1"/>
</dbReference>
<dbReference type="OrthoDB" id="95278at2"/>
<sequence length="187" mass="21737">MILENDILKKIEKVKDKIINARIEKNKYLGEYKERVIVALTKQELEEKFIYPEVIKALRKKIASKMIVSRDVDLSKLKKYIYLAKQMKISCKMIDGISYTGEVGLVVIADDEVKNRSEDPVVLSFKERILNSGLDIVFYQAMGKKISKKYYEIIKEKLPELVDYYEPIGFFDKITGTICPITQKLEN</sequence>
<dbReference type="InterPro" id="IPR012543">
    <property type="entry name" value="DUF1694"/>
</dbReference>
<accession>D1AX18</accession>
<dbReference type="RefSeq" id="WP_012858401.1">
    <property type="nucleotide sequence ID" value="NC_013515.1"/>
</dbReference>
<gene>
    <name evidence="1" type="ordered locus">Smon_0360</name>
</gene>
<dbReference type="SUPFAM" id="SSF160515">
    <property type="entry name" value="YueI-like"/>
    <property type="match status" value="1"/>
</dbReference>
<dbReference type="Proteomes" id="UP000002072">
    <property type="component" value="Chromosome"/>
</dbReference>
<evidence type="ECO:0008006" key="3">
    <source>
        <dbReference type="Google" id="ProtNLM"/>
    </source>
</evidence>
<dbReference type="STRING" id="519441.Smon_0360"/>
<name>D1AX18_STRM9</name>
<dbReference type="KEGG" id="smf:Smon_0360"/>
<evidence type="ECO:0000313" key="2">
    <source>
        <dbReference type="Proteomes" id="UP000002072"/>
    </source>
</evidence>
<organism evidence="1 2">
    <name type="scientific">Streptobacillus moniliformis (strain ATCC 14647 / DSM 12112 / NCTC 10651 / 9901)</name>
    <dbReference type="NCBI Taxonomy" id="519441"/>
    <lineage>
        <taxon>Bacteria</taxon>
        <taxon>Fusobacteriati</taxon>
        <taxon>Fusobacteriota</taxon>
        <taxon>Fusobacteriia</taxon>
        <taxon>Fusobacteriales</taxon>
        <taxon>Leptotrichiaceae</taxon>
        <taxon>Streptobacillus</taxon>
    </lineage>
</organism>
<dbReference type="HOGENOM" id="CLU_119505_0_0_0"/>